<gene>
    <name evidence="2" type="ORF">GSH16_10240</name>
</gene>
<protein>
    <submittedName>
        <fullName evidence="2">OmpH family outer membrane protein</fullName>
    </submittedName>
</protein>
<dbReference type="GO" id="GO:0051082">
    <property type="term" value="F:unfolded protein binding"/>
    <property type="evidence" value="ECO:0007669"/>
    <property type="project" value="InterPro"/>
</dbReference>
<comment type="caution">
    <text evidence="2">The sequence shown here is derived from an EMBL/GenBank/DDBJ whole genome shotgun (WGS) entry which is preliminary data.</text>
</comment>
<keyword evidence="1" id="KW-0175">Coiled coil</keyword>
<name>A0A6B0TSS9_9RHOB</name>
<dbReference type="SMART" id="SM00935">
    <property type="entry name" value="OmpH"/>
    <property type="match status" value="1"/>
</dbReference>
<dbReference type="SUPFAM" id="SSF111384">
    <property type="entry name" value="OmpH-like"/>
    <property type="match status" value="1"/>
</dbReference>
<dbReference type="Pfam" id="PF03938">
    <property type="entry name" value="OmpH"/>
    <property type="match status" value="1"/>
</dbReference>
<sequence length="158" mass="18037">MPSNPAILVINQDRLLTDSVIGREILRLQEEEADSLRAESRNLEREFEREEQRLTDLRDTVTKDEFRALADAFDRKVVAAREAQEGKADALLEKYDGLRRNFLVRTAPVLQAVMVERGALAIMEQSALILSDRRLNVTQEVIERLDLAFTDISDITDP</sequence>
<dbReference type="Proteomes" id="UP000436016">
    <property type="component" value="Unassembled WGS sequence"/>
</dbReference>
<dbReference type="Gene3D" id="3.30.910.20">
    <property type="entry name" value="Skp domain"/>
    <property type="match status" value="1"/>
</dbReference>
<dbReference type="EMBL" id="WUWG01000003">
    <property type="protein sequence ID" value="MXU65829.1"/>
    <property type="molecule type" value="Genomic_DNA"/>
</dbReference>
<dbReference type="InterPro" id="IPR005632">
    <property type="entry name" value="Chaperone_Skp"/>
</dbReference>
<evidence type="ECO:0000256" key="1">
    <source>
        <dbReference type="SAM" id="Coils"/>
    </source>
</evidence>
<reference evidence="2 3" key="1">
    <citation type="submission" date="2019-12" db="EMBL/GenBank/DDBJ databases">
        <title>Strain KN286 was isolated from seawater, which was collected from Caroline Seamount in the tropical western Pacific.</title>
        <authorList>
            <person name="Wang Q."/>
        </authorList>
    </citation>
    <scope>NUCLEOTIDE SEQUENCE [LARGE SCALE GENOMIC DNA]</scope>
    <source>
        <strain evidence="2 3">KN286</strain>
    </source>
</reference>
<dbReference type="AlphaFoldDB" id="A0A6B0TSS9"/>
<proteinExistence type="predicted"/>
<organism evidence="2 3">
    <name type="scientific">Oceanomicrobium pacificus</name>
    <dbReference type="NCBI Taxonomy" id="2692916"/>
    <lineage>
        <taxon>Bacteria</taxon>
        <taxon>Pseudomonadati</taxon>
        <taxon>Pseudomonadota</taxon>
        <taxon>Alphaproteobacteria</taxon>
        <taxon>Rhodobacterales</taxon>
        <taxon>Paracoccaceae</taxon>
        <taxon>Oceanomicrobium</taxon>
    </lineage>
</organism>
<keyword evidence="3" id="KW-1185">Reference proteome</keyword>
<dbReference type="RefSeq" id="WP_160854655.1">
    <property type="nucleotide sequence ID" value="NZ_WUWG01000003.1"/>
</dbReference>
<accession>A0A6B0TSS9</accession>
<dbReference type="InterPro" id="IPR024930">
    <property type="entry name" value="Skp_dom_sf"/>
</dbReference>
<feature type="coiled-coil region" evidence="1">
    <location>
        <begin position="26"/>
        <end position="101"/>
    </location>
</feature>
<evidence type="ECO:0000313" key="3">
    <source>
        <dbReference type="Proteomes" id="UP000436016"/>
    </source>
</evidence>
<evidence type="ECO:0000313" key="2">
    <source>
        <dbReference type="EMBL" id="MXU65829.1"/>
    </source>
</evidence>